<protein>
    <submittedName>
        <fullName evidence="1">N-acetylglucosamine kinase-like BadF-type ATPase</fullName>
    </submittedName>
</protein>
<accession>A0A4R2GL11</accession>
<evidence type="ECO:0000313" key="2">
    <source>
        <dbReference type="Proteomes" id="UP000295221"/>
    </source>
</evidence>
<evidence type="ECO:0000313" key="1">
    <source>
        <dbReference type="EMBL" id="TCO08926.1"/>
    </source>
</evidence>
<dbReference type="InterPro" id="IPR043129">
    <property type="entry name" value="ATPase_NBD"/>
</dbReference>
<dbReference type="InterPro" id="IPR052519">
    <property type="entry name" value="Euk-type_GlcNAc_Kinase"/>
</dbReference>
<keyword evidence="2" id="KW-1185">Reference proteome</keyword>
<reference evidence="1 2" key="1">
    <citation type="submission" date="2019-03" db="EMBL/GenBank/DDBJ databases">
        <title>Genomic Encyclopedia of Type Strains, Phase IV (KMG-IV): sequencing the most valuable type-strain genomes for metagenomic binning, comparative biology and taxonomic classification.</title>
        <authorList>
            <person name="Goeker M."/>
        </authorList>
    </citation>
    <scope>NUCLEOTIDE SEQUENCE [LARGE SCALE GENOMIC DNA]</scope>
    <source>
        <strain evidence="1 2">DSM 24179</strain>
    </source>
</reference>
<dbReference type="CDD" id="cd24079">
    <property type="entry name" value="ASKHA_NBD_PG1100-like"/>
    <property type="match status" value="1"/>
</dbReference>
<dbReference type="OrthoDB" id="871343at2"/>
<dbReference type="Gene3D" id="3.30.420.40">
    <property type="match status" value="2"/>
</dbReference>
<dbReference type="EMBL" id="SLWK01000004">
    <property type="protein sequence ID" value="TCO08926.1"/>
    <property type="molecule type" value="Genomic_DNA"/>
</dbReference>
<keyword evidence="1" id="KW-0418">Kinase</keyword>
<dbReference type="GO" id="GO:0016301">
    <property type="term" value="F:kinase activity"/>
    <property type="evidence" value="ECO:0007669"/>
    <property type="project" value="UniProtKB-KW"/>
</dbReference>
<dbReference type="AlphaFoldDB" id="A0A4R2GL11"/>
<gene>
    <name evidence="1" type="ORF">EV194_104237</name>
</gene>
<keyword evidence="1" id="KW-0808">Transferase</keyword>
<dbReference type="Proteomes" id="UP000295221">
    <property type="component" value="Unassembled WGS sequence"/>
</dbReference>
<comment type="caution">
    <text evidence="1">The sequence shown here is derived from an EMBL/GenBank/DDBJ whole genome shotgun (WGS) entry which is preliminary data.</text>
</comment>
<name>A0A4R2GL11_9BACT</name>
<dbReference type="PANTHER" id="PTHR43190:SF3">
    <property type="entry name" value="N-ACETYL-D-GLUCOSAMINE KINASE"/>
    <property type="match status" value="1"/>
</dbReference>
<dbReference type="RefSeq" id="WP_132433494.1">
    <property type="nucleotide sequence ID" value="NZ_SLWK01000004.1"/>
</dbReference>
<organism evidence="1 2">
    <name type="scientific">Natronoflexus pectinivorans</name>
    <dbReference type="NCBI Taxonomy" id="682526"/>
    <lineage>
        <taxon>Bacteria</taxon>
        <taxon>Pseudomonadati</taxon>
        <taxon>Bacteroidota</taxon>
        <taxon>Bacteroidia</taxon>
        <taxon>Marinilabiliales</taxon>
        <taxon>Marinilabiliaceae</taxon>
        <taxon>Natronoflexus</taxon>
    </lineage>
</organism>
<sequence>MIIIADSGSTNTTWAILTSKYDISTFHSPGINPFFQDKSQIVEILKEHCKEIGGSITKIYFYGAGCANAEKSMIVEDAIKEVWNPEKVEVNSDLLAAARSLCGCQEGIVGILGTGSNSCYYNGSEIEAHVSPLGFILGDEGSGAVLGKTLIADVLKKQLPDHICKQFNETYHLSPAEILDKVYKQPFPNRFLADFTKFLYNHQEEESIKTLLKESFEKFFKRNIDQYHVNKTLPVHFTGSVAWYFQDILKESAMISGYVIGKIVKEPINGLIEYHKNEN</sequence>
<dbReference type="PANTHER" id="PTHR43190">
    <property type="entry name" value="N-ACETYL-D-GLUCOSAMINE KINASE"/>
    <property type="match status" value="1"/>
</dbReference>
<dbReference type="Gene3D" id="1.10.720.160">
    <property type="match status" value="1"/>
</dbReference>
<dbReference type="SUPFAM" id="SSF53067">
    <property type="entry name" value="Actin-like ATPase domain"/>
    <property type="match status" value="2"/>
</dbReference>
<proteinExistence type="predicted"/>